<gene>
    <name evidence="3" type="ORF">PBRA_007862</name>
    <name evidence="4" type="ORF">PLBR_LOCUS6150</name>
</gene>
<dbReference type="Gene3D" id="3.40.50.300">
    <property type="entry name" value="P-loop containing nucleotide triphosphate hydrolases"/>
    <property type="match status" value="1"/>
</dbReference>
<dbReference type="GO" id="GO:0005525">
    <property type="term" value="F:GTP binding"/>
    <property type="evidence" value="ECO:0007669"/>
    <property type="project" value="InterPro"/>
</dbReference>
<dbReference type="OrthoDB" id="25896at2759"/>
<evidence type="ECO:0000313" key="6">
    <source>
        <dbReference type="Proteomes" id="UP000290189"/>
    </source>
</evidence>
<keyword evidence="1" id="KW-0547">Nucleotide-binding</keyword>
<dbReference type="Proteomes" id="UP000039324">
    <property type="component" value="Unassembled WGS sequence"/>
</dbReference>
<sequence>MKRRTSNTASRAASEKGKRSSLRGASSNAEAKTLGAAQRRGSGADNAKNELVVSVERPARSTQQAGVDVAKSAEIERKSSPKRLNYVPKFTVRIVLAGDCGVGKSALLSRLRGDPVLLGHAPQPTIGAAFCRYRMKESDIDLKIVELSGHRAFHQKLCPATLSKKPDIVGLVYNVSDPSSLESMRTYWGPRSLNEKWIPEQTRIMLIGIVDDARSREVNIDAAKKTASGLARALKRKQVDFTEVESSKDGNVVDLFTTIGNGVALRMLTQVTGQLKKVNASALQTKAMLRKTGFSEEFTSRNKLEPLCGFMTDRSDDPELEELLDGEEDDEDDGAESASSTKRWVELRGDHLVAFASLKDVKNGALPACDIEIRPDTCRARLLGGINIELVVGSKRYVFKPPARTVAQHWLSAINGLLANAPMTVEDIQEPDIPHS</sequence>
<geneLocation type="mitochondrion" evidence="4"/>
<organism evidence="3 5">
    <name type="scientific">Plasmodiophora brassicae</name>
    <name type="common">Clubroot disease agent</name>
    <dbReference type="NCBI Taxonomy" id="37360"/>
    <lineage>
        <taxon>Eukaryota</taxon>
        <taxon>Sar</taxon>
        <taxon>Rhizaria</taxon>
        <taxon>Endomyxa</taxon>
        <taxon>Phytomyxea</taxon>
        <taxon>Plasmodiophorida</taxon>
        <taxon>Plasmodiophoridae</taxon>
        <taxon>Plasmodiophora</taxon>
    </lineage>
</organism>
<proteinExistence type="predicted"/>
<feature type="region of interest" description="Disordered" evidence="2">
    <location>
        <begin position="1"/>
        <end position="74"/>
    </location>
</feature>
<dbReference type="PROSITE" id="PS51419">
    <property type="entry name" value="RAB"/>
    <property type="match status" value="1"/>
</dbReference>
<evidence type="ECO:0000313" key="4">
    <source>
        <dbReference type="EMBL" id="SPQ98935.1"/>
    </source>
</evidence>
<feature type="compositionally biased region" description="Polar residues" evidence="2">
    <location>
        <begin position="1"/>
        <end position="11"/>
    </location>
</feature>
<dbReference type="EMBL" id="OVEO01000010">
    <property type="protein sequence ID" value="SPQ98935.1"/>
    <property type="molecule type" value="Genomic_DNA"/>
</dbReference>
<evidence type="ECO:0000256" key="1">
    <source>
        <dbReference type="ARBA" id="ARBA00022741"/>
    </source>
</evidence>
<name>A0A0G4IXT6_PLABS</name>
<dbReference type="PRINTS" id="PR00449">
    <property type="entry name" value="RASTRNSFRMNG"/>
</dbReference>
<protein>
    <recommendedName>
        <fullName evidence="7">PH domain-containing protein</fullName>
    </recommendedName>
</protein>
<keyword evidence="4" id="KW-0496">Mitochondrion</keyword>
<dbReference type="SUPFAM" id="SSF50729">
    <property type="entry name" value="PH domain-like"/>
    <property type="match status" value="1"/>
</dbReference>
<dbReference type="InterPro" id="IPR001806">
    <property type="entry name" value="Small_GTPase"/>
</dbReference>
<evidence type="ECO:0000313" key="3">
    <source>
        <dbReference type="EMBL" id="CEP00128.1"/>
    </source>
</evidence>
<reference evidence="4 6" key="2">
    <citation type="submission" date="2018-03" db="EMBL/GenBank/DDBJ databases">
        <authorList>
            <person name="Fogelqvist J."/>
        </authorList>
    </citation>
    <scope>NUCLEOTIDE SEQUENCE [LARGE SCALE GENOMIC DNA]</scope>
</reference>
<dbReference type="GO" id="GO:0003924">
    <property type="term" value="F:GTPase activity"/>
    <property type="evidence" value="ECO:0007669"/>
    <property type="project" value="InterPro"/>
</dbReference>
<dbReference type="PANTHER" id="PTHR47978">
    <property type="match status" value="1"/>
</dbReference>
<evidence type="ECO:0000256" key="2">
    <source>
        <dbReference type="SAM" id="MobiDB-lite"/>
    </source>
</evidence>
<accession>A0A0G4IXT6</accession>
<evidence type="ECO:0008006" key="7">
    <source>
        <dbReference type="Google" id="ProtNLM"/>
    </source>
</evidence>
<dbReference type="SMART" id="SM00175">
    <property type="entry name" value="RAB"/>
    <property type="match status" value="1"/>
</dbReference>
<reference evidence="3 5" key="1">
    <citation type="submission" date="2015-02" db="EMBL/GenBank/DDBJ databases">
        <authorList>
            <person name="Chooi Y.-H."/>
        </authorList>
    </citation>
    <scope>NUCLEOTIDE SEQUENCE [LARGE SCALE GENOMIC DNA]</scope>
    <source>
        <strain evidence="3">E3</strain>
    </source>
</reference>
<dbReference type="Proteomes" id="UP000290189">
    <property type="component" value="Unassembled WGS sequence"/>
</dbReference>
<evidence type="ECO:0000313" key="5">
    <source>
        <dbReference type="Proteomes" id="UP000039324"/>
    </source>
</evidence>
<dbReference type="EMBL" id="CDSF01000098">
    <property type="protein sequence ID" value="CEP00128.1"/>
    <property type="molecule type" value="Genomic_DNA"/>
</dbReference>
<dbReference type="AlphaFoldDB" id="A0A0G4IXT6"/>
<dbReference type="Pfam" id="PF00071">
    <property type="entry name" value="Ras"/>
    <property type="match status" value="1"/>
</dbReference>
<dbReference type="InterPro" id="IPR027417">
    <property type="entry name" value="P-loop_NTPase"/>
</dbReference>
<keyword evidence="5" id="KW-1185">Reference proteome</keyword>
<dbReference type="SUPFAM" id="SSF52540">
    <property type="entry name" value="P-loop containing nucleoside triphosphate hydrolases"/>
    <property type="match status" value="1"/>
</dbReference>